<feature type="domain" description="ADP ribosyltransferase" evidence="4">
    <location>
        <begin position="237"/>
        <end position="415"/>
    </location>
</feature>
<dbReference type="GO" id="GO:0005576">
    <property type="term" value="C:extracellular region"/>
    <property type="evidence" value="ECO:0007669"/>
    <property type="project" value="InterPro"/>
</dbReference>
<dbReference type="InterPro" id="IPR011990">
    <property type="entry name" value="TPR-like_helical_dom_sf"/>
</dbReference>
<proteinExistence type="predicted"/>
<evidence type="ECO:0000256" key="2">
    <source>
        <dbReference type="ARBA" id="ARBA00022803"/>
    </source>
</evidence>
<evidence type="ECO:0000313" key="5">
    <source>
        <dbReference type="EMBL" id="CAF1428418.1"/>
    </source>
</evidence>
<keyword evidence="1" id="KW-0677">Repeat</keyword>
<comment type="caution">
    <text evidence="5">The sequence shown here is derived from an EMBL/GenBank/DDBJ whole genome shotgun (WGS) entry which is preliminary data.</text>
</comment>
<feature type="repeat" description="TPR" evidence="3">
    <location>
        <begin position="468"/>
        <end position="501"/>
    </location>
</feature>
<dbReference type="PANTHER" id="PTHR45641">
    <property type="entry name" value="TETRATRICOPEPTIDE REPEAT PROTEIN (AFU_ORTHOLOGUE AFUA_6G03870)"/>
    <property type="match status" value="1"/>
</dbReference>
<dbReference type="OrthoDB" id="1658288at2759"/>
<dbReference type="Pfam" id="PF03496">
    <property type="entry name" value="ADPrib_exo_Tox"/>
    <property type="match status" value="1"/>
</dbReference>
<dbReference type="SUPFAM" id="SSF56399">
    <property type="entry name" value="ADP-ribosylation"/>
    <property type="match status" value="1"/>
</dbReference>
<sequence length="682" mass="78980">MPVLNWFKKKVVKRRLRNIIEDLNSDDDRRQEEETTETSHDEEEVTYHDQIELVYFASATPNQNVIDILSKSYKDVQTFIDEIKCVEHIKSTTNKIFLIIDGAPSTTLIEAIESLIQINSLFVYSSSSDAFTAISQKQHHYLLNWCENDNILLDAIKKSLEDFEKQAAAFSMFMKKEKAIYDLSKEQDSFLFFQLFKLILKNMPKTNEAKRGMIEICRNYYRGNLTELANIDDFDRTYKSSDAITWYMRETFVYKFIGKTLRTQDIKLMYEFRLYIADLSEQLKLKFQELKEKQKDVLKLYRGLKLSQDEVANFQNSIGNLISTNGYLSTSGERSVAYGFVTKSATSQDFVRALFEYIVDLNVVQNIIIADVRQYSAFPEEAEFIIDCGALFQIDSCEYNAAEDLWHIKLHATDLDSEYIEYQKKRMTKSNVLLFFDNLLLEMGEYPKAKRHFDRILHSSNPNDEEIACIFFNFGRIHRLHGNFHRAIDCYNRAYKLHMDARPERLGSAGKCLNDLGIVYSEMGRQIRAEECFQGAMELYKISSPNNPLDIAGTLINLGAIDCDRRNLKEALDKYQEAIRIYDSCLSPDHPSRARARVGLGNVHVASENYTMALQEYESTLKLQQAFLPADHEDIGRTLHNLAIVHTHLGNKDEAKKYSERANEIADQIPSLKHSFSYENIS</sequence>
<accession>A0A815MRF5</accession>
<dbReference type="PANTHER" id="PTHR45641:SF19">
    <property type="entry name" value="NEPHROCYSTIN-3"/>
    <property type="match status" value="1"/>
</dbReference>
<evidence type="ECO:0000259" key="4">
    <source>
        <dbReference type="Pfam" id="PF03496"/>
    </source>
</evidence>
<keyword evidence="2 3" id="KW-0802">TPR repeat</keyword>
<name>A0A815MRF5_9BILA</name>
<dbReference type="SUPFAM" id="SSF48452">
    <property type="entry name" value="TPR-like"/>
    <property type="match status" value="1"/>
</dbReference>
<gene>
    <name evidence="5" type="ORF">RFH988_LOCUS35840</name>
</gene>
<dbReference type="Pfam" id="PF13374">
    <property type="entry name" value="TPR_10"/>
    <property type="match status" value="2"/>
</dbReference>
<dbReference type="PROSITE" id="PS50005">
    <property type="entry name" value="TPR"/>
    <property type="match status" value="2"/>
</dbReference>
<dbReference type="Gene3D" id="3.90.176.10">
    <property type="entry name" value="Toxin ADP-ribosyltransferase, Chain A, domain 1"/>
    <property type="match status" value="1"/>
</dbReference>
<dbReference type="PROSITE" id="PS51996">
    <property type="entry name" value="TR_MART"/>
    <property type="match status" value="1"/>
</dbReference>
<dbReference type="Proteomes" id="UP000663882">
    <property type="component" value="Unassembled WGS sequence"/>
</dbReference>
<organism evidence="5 6">
    <name type="scientific">Rotaria sordida</name>
    <dbReference type="NCBI Taxonomy" id="392033"/>
    <lineage>
        <taxon>Eukaryota</taxon>
        <taxon>Metazoa</taxon>
        <taxon>Spiralia</taxon>
        <taxon>Gnathifera</taxon>
        <taxon>Rotifera</taxon>
        <taxon>Eurotatoria</taxon>
        <taxon>Bdelloidea</taxon>
        <taxon>Philodinida</taxon>
        <taxon>Philodinidae</taxon>
        <taxon>Rotaria</taxon>
    </lineage>
</organism>
<evidence type="ECO:0000256" key="3">
    <source>
        <dbReference type="PROSITE-ProRule" id="PRU00339"/>
    </source>
</evidence>
<reference evidence="5" key="1">
    <citation type="submission" date="2021-02" db="EMBL/GenBank/DDBJ databases">
        <authorList>
            <person name="Nowell W R."/>
        </authorList>
    </citation>
    <scope>NUCLEOTIDE SEQUENCE</scope>
</reference>
<dbReference type="Pfam" id="PF13424">
    <property type="entry name" value="TPR_12"/>
    <property type="match status" value="1"/>
</dbReference>
<dbReference type="InterPro" id="IPR003540">
    <property type="entry name" value="ADP-ribosyltransferase"/>
</dbReference>
<dbReference type="InterPro" id="IPR019734">
    <property type="entry name" value="TPR_rpt"/>
</dbReference>
<dbReference type="Gene3D" id="1.25.40.10">
    <property type="entry name" value="Tetratricopeptide repeat domain"/>
    <property type="match status" value="2"/>
</dbReference>
<dbReference type="AlphaFoldDB" id="A0A815MRF5"/>
<evidence type="ECO:0000256" key="1">
    <source>
        <dbReference type="ARBA" id="ARBA00022737"/>
    </source>
</evidence>
<feature type="repeat" description="TPR" evidence="3">
    <location>
        <begin position="594"/>
        <end position="627"/>
    </location>
</feature>
<dbReference type="SMART" id="SM00028">
    <property type="entry name" value="TPR"/>
    <property type="match status" value="6"/>
</dbReference>
<dbReference type="EMBL" id="CAJNOO010005713">
    <property type="protein sequence ID" value="CAF1428418.1"/>
    <property type="molecule type" value="Genomic_DNA"/>
</dbReference>
<protein>
    <recommendedName>
        <fullName evidence="4">ADP ribosyltransferase domain-containing protein</fullName>
    </recommendedName>
</protein>
<evidence type="ECO:0000313" key="6">
    <source>
        <dbReference type="Proteomes" id="UP000663882"/>
    </source>
</evidence>